<feature type="region of interest" description="Disordered" evidence="4">
    <location>
        <begin position="703"/>
        <end position="722"/>
    </location>
</feature>
<accession>A0A2X0M2C7</accession>
<evidence type="ECO:0000256" key="2">
    <source>
        <dbReference type="ARBA" id="ARBA00022827"/>
    </source>
</evidence>
<dbReference type="EMBL" id="FQNC01000041">
    <property type="protein sequence ID" value="SGY32418.1"/>
    <property type="molecule type" value="Genomic_DNA"/>
</dbReference>
<evidence type="ECO:0000256" key="1">
    <source>
        <dbReference type="ARBA" id="ARBA00022630"/>
    </source>
</evidence>
<keyword evidence="3" id="KW-0560">Oxidoreductase</keyword>
<sequence>MQILPSRTLRVLVIGAGPAGLTTCKTLLHFPSDSAAGRDSERVFDPVIVEADDKIGGTFAQRSYENGTLVSSKQLTSFTDYRFPPSQHDHVTMDEYVAYLKRYVDRFGFASTSGQAWQGSLFEHKSRLQLNTRVLRIDRDGKGGHDVTVRDADGELESERVLEPRAGEFCLLSLLSVTLDAGKETIVNVQAVAVCTGLHVLPAVPIIPGLPRNLVPQSPPITTPSSLPVHPPTSDYPKSSQREGVRVIHSSQYKSQSEFKDRKVLILGVGETSMDLSYAAIQGGATEVTVAHRGGFLSFPKVLNDFSVFGFKFEGNLPIDGLITNLFETAYVHPWIASSRMRWHISDFFVKRVMAFLTGTSAGCGQWVGSLPPSRHGRAFVFLNKCSKAMPYINRPHKPRFRILANILRTDYLDPQLPDTPCKEIELAMWPSHIDETGRVHFTPARDLPQSNGIERIEEKRMKEKVIQPDLVVFCSGYRQDWSWLGEGYPKGPGEVDVREIADSHDLSVGWIGFVRVSHSILCDYEFGLAEDVIPEPRLPQPGVGAIPCIAEQQAMLWSLLLAQKVPVPTSEPHYRLLASKTARIQYGVDHSAYMSTLAKDMGAAPSLLELYNKYGWHVTLCYAFGAAFGPFYRLVGPFAAPEQMREVVATEIWETITRRGLLGNLFMGVIPMIFYGIVNSLAFAVELIWIGLGKPLVDENGHRRKNGSMKGKTANGRVKAM</sequence>
<name>A0A2X0M2C7_9BASI</name>
<dbReference type="PANTHER" id="PTHR23023">
    <property type="entry name" value="DIMETHYLANILINE MONOOXYGENASE"/>
    <property type="match status" value="1"/>
</dbReference>
<keyword evidence="7" id="KW-1185">Reference proteome</keyword>
<dbReference type="Gene3D" id="3.50.50.60">
    <property type="entry name" value="FAD/NAD(P)-binding domain"/>
    <property type="match status" value="2"/>
</dbReference>
<proteinExistence type="predicted"/>
<gene>
    <name evidence="6" type="primary">BQ5605_C002g01362</name>
    <name evidence="6" type="ORF">BQ5605_C002G01362</name>
</gene>
<protein>
    <submittedName>
        <fullName evidence="6">BQ5605_C002g01362 protein</fullName>
    </submittedName>
</protein>
<feature type="transmembrane region" description="Helical" evidence="5">
    <location>
        <begin position="666"/>
        <end position="691"/>
    </location>
</feature>
<dbReference type="SUPFAM" id="SSF51905">
    <property type="entry name" value="FAD/NAD(P)-binding domain"/>
    <property type="match status" value="2"/>
</dbReference>
<evidence type="ECO:0000256" key="5">
    <source>
        <dbReference type="SAM" id="Phobius"/>
    </source>
</evidence>
<evidence type="ECO:0000313" key="7">
    <source>
        <dbReference type="Proteomes" id="UP000249464"/>
    </source>
</evidence>
<feature type="transmembrane region" description="Helical" evidence="5">
    <location>
        <begin position="615"/>
        <end position="636"/>
    </location>
</feature>
<dbReference type="InterPro" id="IPR036188">
    <property type="entry name" value="FAD/NAD-bd_sf"/>
</dbReference>
<keyword evidence="5" id="KW-1133">Transmembrane helix</keyword>
<evidence type="ECO:0000256" key="3">
    <source>
        <dbReference type="ARBA" id="ARBA00023002"/>
    </source>
</evidence>
<keyword evidence="1" id="KW-0285">Flavoprotein</keyword>
<dbReference type="InterPro" id="IPR050346">
    <property type="entry name" value="FMO-like"/>
</dbReference>
<evidence type="ECO:0000256" key="4">
    <source>
        <dbReference type="SAM" id="MobiDB-lite"/>
    </source>
</evidence>
<keyword evidence="5" id="KW-0812">Transmembrane</keyword>
<dbReference type="GO" id="GO:0016491">
    <property type="term" value="F:oxidoreductase activity"/>
    <property type="evidence" value="ECO:0007669"/>
    <property type="project" value="UniProtKB-KW"/>
</dbReference>
<keyword evidence="2" id="KW-0274">FAD</keyword>
<dbReference type="AlphaFoldDB" id="A0A2X0M2C7"/>
<dbReference type="Proteomes" id="UP000249464">
    <property type="component" value="Unassembled WGS sequence"/>
</dbReference>
<feature type="region of interest" description="Disordered" evidence="4">
    <location>
        <begin position="217"/>
        <end position="242"/>
    </location>
</feature>
<dbReference type="STRING" id="796604.A0A2X0M2C7"/>
<evidence type="ECO:0000313" key="6">
    <source>
        <dbReference type="EMBL" id="SGY32418.1"/>
    </source>
</evidence>
<reference evidence="6 7" key="1">
    <citation type="submission" date="2016-11" db="EMBL/GenBank/DDBJ databases">
        <authorList>
            <person name="Jaros S."/>
            <person name="Januszkiewicz K."/>
            <person name="Wedrychowicz H."/>
        </authorList>
    </citation>
    <scope>NUCLEOTIDE SEQUENCE [LARGE SCALE GENOMIC DNA]</scope>
</reference>
<keyword evidence="5" id="KW-0472">Membrane</keyword>
<organism evidence="6 7">
    <name type="scientific">Microbotryum silenes-dioicae</name>
    <dbReference type="NCBI Taxonomy" id="796604"/>
    <lineage>
        <taxon>Eukaryota</taxon>
        <taxon>Fungi</taxon>
        <taxon>Dikarya</taxon>
        <taxon>Basidiomycota</taxon>
        <taxon>Pucciniomycotina</taxon>
        <taxon>Microbotryomycetes</taxon>
        <taxon>Microbotryales</taxon>
        <taxon>Microbotryaceae</taxon>
        <taxon>Microbotryum</taxon>
    </lineage>
</organism>